<sequence length="240" mass="26890">MSAAKPGTGTRIAVKRLRKEGAQGHPNVVKLTGHCCEGNHRILVYEFMTKGSLEAHLSRGKHHHYKNWQQIVNNILEGRQIERASYTDLPYVSANMQPALQFWHITLTSLLQRLKEQEQSSNILLDSVSFSEGKTELNWSRRIKIAVESARGLEYLHNAVRPVIHRDLKSSNILLDSGFNAKLSDFGLAKLGPQGDKTHISTRTLGTPGYFAPEYIGTGHLTFKTDVHSFGVVFVGKNDF</sequence>
<evidence type="ECO:0000256" key="2">
    <source>
        <dbReference type="ARBA" id="ARBA00012513"/>
    </source>
</evidence>
<dbReference type="GO" id="GO:0005886">
    <property type="term" value="C:plasma membrane"/>
    <property type="evidence" value="ECO:0007669"/>
    <property type="project" value="UniProtKB-SubCell"/>
</dbReference>
<evidence type="ECO:0000256" key="7">
    <source>
        <dbReference type="ARBA" id="ARBA00022777"/>
    </source>
</evidence>
<keyword evidence="10" id="KW-0449">Lipoprotein</keyword>
<dbReference type="PROSITE" id="PS50011">
    <property type="entry name" value="PROTEIN_KINASE_DOM"/>
    <property type="match status" value="1"/>
</dbReference>
<evidence type="ECO:0000259" key="13">
    <source>
        <dbReference type="PROSITE" id="PS50011"/>
    </source>
</evidence>
<dbReference type="PANTHER" id="PTHR47985">
    <property type="entry name" value="OS07G0668900 PROTEIN"/>
    <property type="match status" value="1"/>
</dbReference>
<comment type="caution">
    <text evidence="14">The sequence shown here is derived from an EMBL/GenBank/DDBJ whole genome shotgun (WGS) entry which is preliminary data.</text>
</comment>
<evidence type="ECO:0000256" key="6">
    <source>
        <dbReference type="ARBA" id="ARBA00022741"/>
    </source>
</evidence>
<dbReference type="Pfam" id="PF07714">
    <property type="entry name" value="PK_Tyr_Ser-Thr"/>
    <property type="match status" value="1"/>
</dbReference>
<organism evidence="14 15">
    <name type="scientific">Camellia sinensis</name>
    <name type="common">Tea plant</name>
    <name type="synonym">Thea sinensis</name>
    <dbReference type="NCBI Taxonomy" id="4442"/>
    <lineage>
        <taxon>Eukaryota</taxon>
        <taxon>Viridiplantae</taxon>
        <taxon>Streptophyta</taxon>
        <taxon>Embryophyta</taxon>
        <taxon>Tracheophyta</taxon>
        <taxon>Spermatophyta</taxon>
        <taxon>Magnoliopsida</taxon>
        <taxon>eudicotyledons</taxon>
        <taxon>Gunneridae</taxon>
        <taxon>Pentapetalae</taxon>
        <taxon>asterids</taxon>
        <taxon>Ericales</taxon>
        <taxon>Theaceae</taxon>
        <taxon>Camellia</taxon>
    </lineage>
</organism>
<evidence type="ECO:0000256" key="12">
    <source>
        <dbReference type="ARBA" id="ARBA00048679"/>
    </source>
</evidence>
<keyword evidence="7" id="KW-0418">Kinase</keyword>
<proteinExistence type="predicted"/>
<evidence type="ECO:0000256" key="4">
    <source>
        <dbReference type="ARBA" id="ARBA00022527"/>
    </source>
</evidence>
<feature type="domain" description="Protein kinase" evidence="13">
    <location>
        <begin position="1"/>
        <end position="240"/>
    </location>
</feature>
<reference evidence="15" key="1">
    <citation type="journal article" date="2020" name="Nat. Commun.">
        <title>Genome assembly of wild tea tree DASZ reveals pedigree and selection history of tea varieties.</title>
        <authorList>
            <person name="Zhang W."/>
            <person name="Zhang Y."/>
            <person name="Qiu H."/>
            <person name="Guo Y."/>
            <person name="Wan H."/>
            <person name="Zhang X."/>
            <person name="Scossa F."/>
            <person name="Alseekh S."/>
            <person name="Zhang Q."/>
            <person name="Wang P."/>
            <person name="Xu L."/>
            <person name="Schmidt M.H."/>
            <person name="Jia X."/>
            <person name="Li D."/>
            <person name="Zhu A."/>
            <person name="Guo F."/>
            <person name="Chen W."/>
            <person name="Ni D."/>
            <person name="Usadel B."/>
            <person name="Fernie A.R."/>
            <person name="Wen W."/>
        </authorList>
    </citation>
    <scope>NUCLEOTIDE SEQUENCE [LARGE SCALE GENOMIC DNA]</scope>
    <source>
        <strain evidence="15">cv. G240</strain>
    </source>
</reference>
<keyword evidence="5" id="KW-0808">Transferase</keyword>
<dbReference type="FunFam" id="1.10.510.10:FF:001023">
    <property type="entry name" value="Os07g0541700 protein"/>
    <property type="match status" value="1"/>
</dbReference>
<dbReference type="GO" id="GO:0005524">
    <property type="term" value="F:ATP binding"/>
    <property type="evidence" value="ECO:0007669"/>
    <property type="project" value="UniProtKB-KW"/>
</dbReference>
<dbReference type="GO" id="GO:0004674">
    <property type="term" value="F:protein serine/threonine kinase activity"/>
    <property type="evidence" value="ECO:0007669"/>
    <property type="project" value="UniProtKB-KW"/>
</dbReference>
<dbReference type="Gene3D" id="1.10.510.10">
    <property type="entry name" value="Transferase(Phosphotransferase) domain 1"/>
    <property type="match status" value="2"/>
</dbReference>
<evidence type="ECO:0000256" key="1">
    <source>
        <dbReference type="ARBA" id="ARBA00004193"/>
    </source>
</evidence>
<dbReference type="EC" id="2.7.11.1" evidence="2"/>
<dbReference type="InterPro" id="IPR001245">
    <property type="entry name" value="Ser-Thr/Tyr_kinase_cat_dom"/>
</dbReference>
<dbReference type="EMBL" id="JACBKZ010000011">
    <property type="protein sequence ID" value="KAF5939062.1"/>
    <property type="molecule type" value="Genomic_DNA"/>
</dbReference>
<evidence type="ECO:0000256" key="5">
    <source>
        <dbReference type="ARBA" id="ARBA00022679"/>
    </source>
</evidence>
<dbReference type="PROSITE" id="PS00108">
    <property type="entry name" value="PROTEIN_KINASE_ST"/>
    <property type="match status" value="1"/>
</dbReference>
<comment type="catalytic activity">
    <reaction evidence="11">
        <text>L-threonyl-[protein] + ATP = O-phospho-L-threonyl-[protein] + ADP + H(+)</text>
        <dbReference type="Rhea" id="RHEA:46608"/>
        <dbReference type="Rhea" id="RHEA-COMP:11060"/>
        <dbReference type="Rhea" id="RHEA-COMP:11605"/>
        <dbReference type="ChEBI" id="CHEBI:15378"/>
        <dbReference type="ChEBI" id="CHEBI:30013"/>
        <dbReference type="ChEBI" id="CHEBI:30616"/>
        <dbReference type="ChEBI" id="CHEBI:61977"/>
        <dbReference type="ChEBI" id="CHEBI:456216"/>
        <dbReference type="EC" id="2.7.11.1"/>
    </reaction>
</comment>
<dbReference type="AlphaFoldDB" id="A0A7J7GE90"/>
<keyword evidence="9" id="KW-0472">Membrane</keyword>
<evidence type="ECO:0000313" key="15">
    <source>
        <dbReference type="Proteomes" id="UP000593564"/>
    </source>
</evidence>
<comment type="catalytic activity">
    <reaction evidence="12">
        <text>L-seryl-[protein] + ATP = O-phospho-L-seryl-[protein] + ADP + H(+)</text>
        <dbReference type="Rhea" id="RHEA:17989"/>
        <dbReference type="Rhea" id="RHEA-COMP:9863"/>
        <dbReference type="Rhea" id="RHEA-COMP:11604"/>
        <dbReference type="ChEBI" id="CHEBI:15378"/>
        <dbReference type="ChEBI" id="CHEBI:29999"/>
        <dbReference type="ChEBI" id="CHEBI:30616"/>
        <dbReference type="ChEBI" id="CHEBI:83421"/>
        <dbReference type="ChEBI" id="CHEBI:456216"/>
        <dbReference type="EC" id="2.7.11.1"/>
    </reaction>
</comment>
<evidence type="ECO:0000256" key="8">
    <source>
        <dbReference type="ARBA" id="ARBA00022840"/>
    </source>
</evidence>
<keyword evidence="15" id="KW-1185">Reference proteome</keyword>
<evidence type="ECO:0000256" key="3">
    <source>
        <dbReference type="ARBA" id="ARBA00022475"/>
    </source>
</evidence>
<dbReference type="Proteomes" id="UP000593564">
    <property type="component" value="Unassembled WGS sequence"/>
</dbReference>
<evidence type="ECO:0000256" key="9">
    <source>
        <dbReference type="ARBA" id="ARBA00023136"/>
    </source>
</evidence>
<keyword evidence="6" id="KW-0547">Nucleotide-binding</keyword>
<keyword evidence="3" id="KW-1003">Cell membrane</keyword>
<reference evidence="14 15" key="2">
    <citation type="submission" date="2020-07" db="EMBL/GenBank/DDBJ databases">
        <title>Genome assembly of wild tea tree DASZ reveals pedigree and selection history of tea varieties.</title>
        <authorList>
            <person name="Zhang W."/>
        </authorList>
    </citation>
    <scope>NUCLEOTIDE SEQUENCE [LARGE SCALE GENOMIC DNA]</scope>
    <source>
        <strain evidence="15">cv. G240</strain>
        <tissue evidence="14">Leaf</tissue>
    </source>
</reference>
<protein>
    <recommendedName>
        <fullName evidence="2">non-specific serine/threonine protein kinase</fullName>
        <ecNumber evidence="2">2.7.11.1</ecNumber>
    </recommendedName>
</protein>
<gene>
    <name evidence="14" type="ORF">HYC85_023321</name>
</gene>
<evidence type="ECO:0000256" key="11">
    <source>
        <dbReference type="ARBA" id="ARBA00047899"/>
    </source>
</evidence>
<dbReference type="InterPro" id="IPR008271">
    <property type="entry name" value="Ser/Thr_kinase_AS"/>
</dbReference>
<keyword evidence="8" id="KW-0067">ATP-binding</keyword>
<evidence type="ECO:0000256" key="10">
    <source>
        <dbReference type="ARBA" id="ARBA00023288"/>
    </source>
</evidence>
<comment type="subcellular location">
    <subcellularLocation>
        <location evidence="1">Cell membrane</location>
        <topology evidence="1">Lipid-anchor</topology>
    </subcellularLocation>
</comment>
<dbReference type="PANTHER" id="PTHR47985:SF44">
    <property type="entry name" value="SERINE_THREONINE-PROTEIN KINASE PBS1"/>
    <property type="match status" value="1"/>
</dbReference>
<accession>A0A7J7GE90</accession>
<name>A0A7J7GE90_CAMSI</name>
<dbReference type="SUPFAM" id="SSF56112">
    <property type="entry name" value="Protein kinase-like (PK-like)"/>
    <property type="match status" value="1"/>
</dbReference>
<dbReference type="InterPro" id="IPR011009">
    <property type="entry name" value="Kinase-like_dom_sf"/>
</dbReference>
<dbReference type="InterPro" id="IPR000719">
    <property type="entry name" value="Prot_kinase_dom"/>
</dbReference>
<dbReference type="SMART" id="SM00220">
    <property type="entry name" value="S_TKc"/>
    <property type="match status" value="1"/>
</dbReference>
<evidence type="ECO:0000313" key="14">
    <source>
        <dbReference type="EMBL" id="KAF5939062.1"/>
    </source>
</evidence>
<keyword evidence="4" id="KW-0723">Serine/threonine-protein kinase</keyword>